<evidence type="ECO:0000259" key="31">
    <source>
        <dbReference type="PROSITE" id="PS50929"/>
    </source>
</evidence>
<name>A0A669Q5R0_PHACC</name>
<feature type="transmembrane region" description="Helical" evidence="29">
    <location>
        <begin position="229"/>
        <end position="248"/>
    </location>
</feature>
<keyword evidence="13" id="KW-0832">Ubl conjugation</keyword>
<dbReference type="CDD" id="cd03249">
    <property type="entry name" value="ABC_MTABC3_MDL1_MDL2"/>
    <property type="match status" value="2"/>
</dbReference>
<dbReference type="Ensembl" id="ENSPCLT00000020930.1">
    <property type="protein sequence ID" value="ENSPCLP00000015884.1"/>
    <property type="gene ID" value="ENSPCLG00000012754.1"/>
</dbReference>
<keyword evidence="7" id="KW-0597">Phosphoprotein</keyword>
<feature type="transmembrane region" description="Helical" evidence="29">
    <location>
        <begin position="32"/>
        <end position="54"/>
    </location>
</feature>
<dbReference type="InterPro" id="IPR003439">
    <property type="entry name" value="ABC_transporter-like_ATP-bd"/>
</dbReference>
<dbReference type="InterPro" id="IPR011527">
    <property type="entry name" value="ABC1_TM_dom"/>
</dbReference>
<dbReference type="GO" id="GO:0090374">
    <property type="term" value="P:oligopeptide export from mitochondrion"/>
    <property type="evidence" value="ECO:0007669"/>
    <property type="project" value="TreeGrafter"/>
</dbReference>
<evidence type="ECO:0000256" key="29">
    <source>
        <dbReference type="SAM" id="Phobius"/>
    </source>
</evidence>
<comment type="catalytic activity">
    <reaction evidence="19">
        <text>taurocholate(in) + ATP + H2O = taurocholate(out) + ADP + phosphate + H(+)</text>
        <dbReference type="Rhea" id="RHEA:50052"/>
        <dbReference type="ChEBI" id="CHEBI:15377"/>
        <dbReference type="ChEBI" id="CHEBI:15378"/>
        <dbReference type="ChEBI" id="CHEBI:30616"/>
        <dbReference type="ChEBI" id="CHEBI:36257"/>
        <dbReference type="ChEBI" id="CHEBI:43474"/>
        <dbReference type="ChEBI" id="CHEBI:456216"/>
    </reaction>
    <physiologicalReaction direction="left-to-right" evidence="19">
        <dbReference type="Rhea" id="RHEA:50053"/>
    </physiologicalReaction>
</comment>
<evidence type="ECO:0000256" key="7">
    <source>
        <dbReference type="ARBA" id="ARBA00022553"/>
    </source>
</evidence>
<evidence type="ECO:0000313" key="32">
    <source>
        <dbReference type="Ensembl" id="ENSPCLP00000015884.1"/>
    </source>
</evidence>
<dbReference type="CDD" id="cd18577">
    <property type="entry name" value="ABC_6TM_Pgp_ABCB1_D1_like"/>
    <property type="match status" value="1"/>
</dbReference>
<dbReference type="GO" id="GO:0015125">
    <property type="term" value="F:bile acid transmembrane transporter activity"/>
    <property type="evidence" value="ECO:0007669"/>
    <property type="project" value="UniProtKB-ARBA"/>
</dbReference>
<dbReference type="GO" id="GO:0016324">
    <property type="term" value="C:apical plasma membrane"/>
    <property type="evidence" value="ECO:0007669"/>
    <property type="project" value="UniProtKB-SubCell"/>
</dbReference>
<dbReference type="InterPro" id="IPR017871">
    <property type="entry name" value="ABC_transporter-like_CS"/>
</dbReference>
<dbReference type="PANTHER" id="PTHR43394:SF23">
    <property type="entry name" value="ATP-BINDING CASSETTE SUBFAMILY B MEMBER 11, GENE 2"/>
    <property type="match status" value="1"/>
</dbReference>
<evidence type="ECO:0000256" key="9">
    <source>
        <dbReference type="ARBA" id="ARBA00022737"/>
    </source>
</evidence>
<dbReference type="Pfam" id="PF00664">
    <property type="entry name" value="ABC_membrane"/>
    <property type="match status" value="2"/>
</dbReference>
<dbReference type="InterPro" id="IPR036640">
    <property type="entry name" value="ABC1_TM_sf"/>
</dbReference>
<evidence type="ECO:0000256" key="26">
    <source>
        <dbReference type="ARBA" id="ARBA00049525"/>
    </source>
</evidence>
<evidence type="ECO:0000256" key="12">
    <source>
        <dbReference type="ARBA" id="ARBA00022840"/>
    </source>
</evidence>
<dbReference type="PROSITE" id="PS00211">
    <property type="entry name" value="ABC_TRANSPORTER_1"/>
    <property type="match status" value="1"/>
</dbReference>
<dbReference type="GO" id="GO:0016887">
    <property type="term" value="F:ATP hydrolysis activity"/>
    <property type="evidence" value="ECO:0007669"/>
    <property type="project" value="InterPro"/>
</dbReference>
<dbReference type="GO" id="GO:0005743">
    <property type="term" value="C:mitochondrial inner membrane"/>
    <property type="evidence" value="ECO:0007669"/>
    <property type="project" value="TreeGrafter"/>
</dbReference>
<comment type="similarity">
    <text evidence="4">Belongs to the ABC transporter superfamily. ABCB family. Multidrug resistance exporter (TC 3.A.1.201) subfamily.</text>
</comment>
<evidence type="ECO:0000259" key="30">
    <source>
        <dbReference type="PROSITE" id="PS50893"/>
    </source>
</evidence>
<keyword evidence="17" id="KW-0325">Glycoprotein</keyword>
<dbReference type="InterPro" id="IPR027417">
    <property type="entry name" value="P-loop_NTPase"/>
</dbReference>
<keyword evidence="11" id="KW-0967">Endosome</keyword>
<evidence type="ECO:0000313" key="33">
    <source>
        <dbReference type="Proteomes" id="UP000472261"/>
    </source>
</evidence>
<comment type="catalytic activity">
    <reaction evidence="24">
        <text>glycochenodeoxycholate(in) + ATP + H2O = glycochenodeoxycholate(out) + ADP + phosphate + H(+)</text>
        <dbReference type="Rhea" id="RHEA:50060"/>
        <dbReference type="ChEBI" id="CHEBI:15377"/>
        <dbReference type="ChEBI" id="CHEBI:15378"/>
        <dbReference type="ChEBI" id="CHEBI:30616"/>
        <dbReference type="ChEBI" id="CHEBI:36252"/>
        <dbReference type="ChEBI" id="CHEBI:43474"/>
        <dbReference type="ChEBI" id="CHEBI:456216"/>
    </reaction>
    <physiologicalReaction direction="left-to-right" evidence="24">
        <dbReference type="Rhea" id="RHEA:50061"/>
    </physiologicalReaction>
</comment>
<evidence type="ECO:0000256" key="2">
    <source>
        <dbReference type="ARBA" id="ARBA00004424"/>
    </source>
</evidence>
<evidence type="ECO:0000256" key="15">
    <source>
        <dbReference type="ARBA" id="ARBA00022989"/>
    </source>
</evidence>
<dbReference type="SMART" id="SM00382">
    <property type="entry name" value="AAA"/>
    <property type="match status" value="2"/>
</dbReference>
<dbReference type="GO" id="GO:0015421">
    <property type="term" value="F:ABC-type oligopeptide transporter activity"/>
    <property type="evidence" value="ECO:0007669"/>
    <property type="project" value="TreeGrafter"/>
</dbReference>
<feature type="domain" description="ABC transporter" evidence="30">
    <location>
        <begin position="1027"/>
        <end position="1265"/>
    </location>
</feature>
<keyword evidence="8 29" id="KW-0812">Transmembrane</keyword>
<keyword evidence="16 29" id="KW-0472">Membrane</keyword>
<dbReference type="InterPro" id="IPR003593">
    <property type="entry name" value="AAA+_ATPase"/>
</dbReference>
<feature type="transmembrane region" description="Helical" evidence="29">
    <location>
        <begin position="66"/>
        <end position="83"/>
    </location>
</feature>
<evidence type="ECO:0000256" key="1">
    <source>
        <dbReference type="ARBA" id="ARBA00004337"/>
    </source>
</evidence>
<comment type="catalytic activity">
    <reaction evidence="23">
        <text>cholate(in) + ATP + H2O = cholate(out) + ADP + phosphate + H(+)</text>
        <dbReference type="Rhea" id="RHEA:50048"/>
        <dbReference type="ChEBI" id="CHEBI:15377"/>
        <dbReference type="ChEBI" id="CHEBI:15378"/>
        <dbReference type="ChEBI" id="CHEBI:29747"/>
        <dbReference type="ChEBI" id="CHEBI:30616"/>
        <dbReference type="ChEBI" id="CHEBI:43474"/>
        <dbReference type="ChEBI" id="CHEBI:456216"/>
    </reaction>
    <physiologicalReaction direction="left-to-right" evidence="23">
        <dbReference type="Rhea" id="RHEA:50049"/>
    </physiologicalReaction>
</comment>
<feature type="transmembrane region" description="Helical" evidence="29">
    <location>
        <begin position="304"/>
        <end position="326"/>
    </location>
</feature>
<keyword evidence="14" id="KW-1278">Translocase</keyword>
<dbReference type="AlphaFoldDB" id="A0A669Q5R0"/>
<feature type="domain" description="ABC transmembrane type-1" evidence="31">
    <location>
        <begin position="71"/>
        <end position="369"/>
    </location>
</feature>
<reference evidence="32" key="1">
    <citation type="submission" date="2025-08" db="UniProtKB">
        <authorList>
            <consortium name="Ensembl"/>
        </authorList>
    </citation>
    <scope>IDENTIFICATION</scope>
</reference>
<evidence type="ECO:0000256" key="16">
    <source>
        <dbReference type="ARBA" id="ARBA00023136"/>
    </source>
</evidence>
<evidence type="ECO:0000256" key="17">
    <source>
        <dbReference type="ARBA" id="ARBA00023180"/>
    </source>
</evidence>
<keyword evidence="15 29" id="KW-1133">Transmembrane helix</keyword>
<keyword evidence="10" id="KW-0547">Nucleotide-binding</keyword>
<feature type="transmembrane region" description="Helical" evidence="29">
    <location>
        <begin position="702"/>
        <end position="725"/>
    </location>
</feature>
<dbReference type="GO" id="GO:0015722">
    <property type="term" value="P:canalicular bile acid transport"/>
    <property type="evidence" value="ECO:0007669"/>
    <property type="project" value="UniProtKB-ARBA"/>
</dbReference>
<evidence type="ECO:0000256" key="18">
    <source>
        <dbReference type="ARBA" id="ARBA00023630"/>
    </source>
</evidence>
<evidence type="ECO:0000256" key="8">
    <source>
        <dbReference type="ARBA" id="ARBA00022692"/>
    </source>
</evidence>
<dbReference type="PROSITE" id="PS50929">
    <property type="entry name" value="ABC_TM1F"/>
    <property type="match status" value="2"/>
</dbReference>
<evidence type="ECO:0000256" key="23">
    <source>
        <dbReference type="ARBA" id="ARBA00048732"/>
    </source>
</evidence>
<evidence type="ECO:0000256" key="4">
    <source>
        <dbReference type="ARBA" id="ARBA00007577"/>
    </source>
</evidence>
<evidence type="ECO:0000256" key="6">
    <source>
        <dbReference type="ARBA" id="ARBA00022475"/>
    </source>
</evidence>
<evidence type="ECO:0000256" key="19">
    <source>
        <dbReference type="ARBA" id="ARBA00047495"/>
    </source>
</evidence>
<evidence type="ECO:0000256" key="22">
    <source>
        <dbReference type="ARBA" id="ARBA00048306"/>
    </source>
</evidence>
<accession>A0A669Q5R0</accession>
<dbReference type="Gene3D" id="3.40.50.300">
    <property type="entry name" value="P-loop containing nucleotide triphosphate hydrolases"/>
    <property type="match status" value="2"/>
</dbReference>
<comment type="subunit">
    <text evidence="28">Interacts with HAX1. Interacts with the adapter protein complex 2 (AP-2) throught AP2A2 or AP2A1; this interaction regulates cell membrane expression of ABCB11 through its internalization in a clathrin-dependent manner and its subsequent degradation.</text>
</comment>
<dbReference type="FunFam" id="1.20.1560.10:FF:000018">
    <property type="entry name" value="ATP-binding cassette subfamily B member 11"/>
    <property type="match status" value="1"/>
</dbReference>
<keyword evidence="6" id="KW-1003">Cell membrane</keyword>
<dbReference type="CDD" id="cd18578">
    <property type="entry name" value="ABC_6TM_Pgp_ABCB1_D2_like"/>
    <property type="match status" value="1"/>
</dbReference>
<feature type="domain" description="ABC transmembrane type-1" evidence="31">
    <location>
        <begin position="706"/>
        <end position="992"/>
    </location>
</feature>
<feature type="transmembrane region" description="Helical" evidence="29">
    <location>
        <begin position="852"/>
        <end position="872"/>
    </location>
</feature>
<feature type="transmembrane region" description="Helical" evidence="29">
    <location>
        <begin position="132"/>
        <end position="154"/>
    </location>
</feature>
<evidence type="ECO:0000256" key="5">
    <source>
        <dbReference type="ARBA" id="ARBA00022448"/>
    </source>
</evidence>
<dbReference type="InterPro" id="IPR039421">
    <property type="entry name" value="Type_1_exporter"/>
</dbReference>
<evidence type="ECO:0000256" key="11">
    <source>
        <dbReference type="ARBA" id="ARBA00022753"/>
    </source>
</evidence>
<evidence type="ECO:0000256" key="10">
    <source>
        <dbReference type="ARBA" id="ARBA00022741"/>
    </source>
</evidence>
<dbReference type="GO" id="GO:0055038">
    <property type="term" value="C:recycling endosome membrane"/>
    <property type="evidence" value="ECO:0007669"/>
    <property type="project" value="UniProtKB-SubCell"/>
</dbReference>
<feature type="transmembrane region" description="Helical" evidence="29">
    <location>
        <begin position="928"/>
        <end position="949"/>
    </location>
</feature>
<evidence type="ECO:0000256" key="13">
    <source>
        <dbReference type="ARBA" id="ARBA00022843"/>
    </source>
</evidence>
<comment type="catalytic activity">
    <reaction evidence="21">
        <text>pravastatin(in) + ATP + H2O = pravastatin(out) + ADP + phosphate + H(+)</text>
        <dbReference type="Rhea" id="RHEA:63908"/>
        <dbReference type="ChEBI" id="CHEBI:15377"/>
        <dbReference type="ChEBI" id="CHEBI:15378"/>
        <dbReference type="ChEBI" id="CHEBI:30616"/>
        <dbReference type="ChEBI" id="CHEBI:43474"/>
        <dbReference type="ChEBI" id="CHEBI:63660"/>
        <dbReference type="ChEBI" id="CHEBI:456216"/>
    </reaction>
    <physiologicalReaction direction="left-to-right" evidence="21">
        <dbReference type="Rhea" id="RHEA:63909"/>
    </physiologicalReaction>
</comment>
<comment type="subcellular location">
    <subcellularLocation>
        <location evidence="2">Apical cell membrane</location>
        <topology evidence="2">Multi-pass membrane protein</topology>
    </subcellularLocation>
    <subcellularLocation>
        <location evidence="1">Endosome membrane</location>
        <topology evidence="1">Multi-pass membrane protein</topology>
    </subcellularLocation>
    <subcellularLocation>
        <location evidence="3">Recycling endosome membrane</location>
    </subcellularLocation>
</comment>
<evidence type="ECO:0000256" key="25">
    <source>
        <dbReference type="ARBA" id="ARBA00049271"/>
    </source>
</evidence>
<feature type="domain" description="ABC transporter" evidence="30">
    <location>
        <begin position="404"/>
        <end position="642"/>
    </location>
</feature>
<dbReference type="Pfam" id="PF00005">
    <property type="entry name" value="ABC_tran"/>
    <property type="match status" value="2"/>
</dbReference>
<dbReference type="SUPFAM" id="SSF52540">
    <property type="entry name" value="P-loop containing nucleoside triphosphate hydrolases"/>
    <property type="match status" value="2"/>
</dbReference>
<reference evidence="32" key="2">
    <citation type="submission" date="2025-09" db="UniProtKB">
        <authorList>
            <consortium name="Ensembl"/>
        </authorList>
    </citation>
    <scope>IDENTIFICATION</scope>
</reference>
<evidence type="ECO:0000256" key="20">
    <source>
        <dbReference type="ARBA" id="ARBA00047763"/>
    </source>
</evidence>
<proteinExistence type="inferred from homology"/>
<evidence type="ECO:0000256" key="27">
    <source>
        <dbReference type="ARBA" id="ARBA00049631"/>
    </source>
</evidence>
<feature type="transmembrane region" description="Helical" evidence="29">
    <location>
        <begin position="205"/>
        <end position="223"/>
    </location>
</feature>
<dbReference type="FunFam" id="1.20.1560.10:FF:000046">
    <property type="entry name" value="ATP-binding cassette subfamily B member 11"/>
    <property type="match status" value="1"/>
</dbReference>
<comment type="catalytic activity">
    <reaction evidence="26">
        <text>taurochenodeoxycholate(in) + ATP + H2O = taurochenodeoxycholate(out) + ADP + phosphate + H(+)</text>
        <dbReference type="Rhea" id="RHEA:50064"/>
        <dbReference type="ChEBI" id="CHEBI:9407"/>
        <dbReference type="ChEBI" id="CHEBI:15377"/>
        <dbReference type="ChEBI" id="CHEBI:15378"/>
        <dbReference type="ChEBI" id="CHEBI:30616"/>
        <dbReference type="ChEBI" id="CHEBI:43474"/>
        <dbReference type="ChEBI" id="CHEBI:456216"/>
    </reaction>
    <physiologicalReaction direction="left-to-right" evidence="26">
        <dbReference type="Rhea" id="RHEA:50065"/>
    </physiologicalReaction>
</comment>
<organism evidence="32 33">
    <name type="scientific">Phasianus colchicus</name>
    <name type="common">Common pheasant</name>
    <dbReference type="NCBI Taxonomy" id="9054"/>
    <lineage>
        <taxon>Eukaryota</taxon>
        <taxon>Metazoa</taxon>
        <taxon>Chordata</taxon>
        <taxon>Craniata</taxon>
        <taxon>Vertebrata</taxon>
        <taxon>Euteleostomi</taxon>
        <taxon>Archelosauria</taxon>
        <taxon>Archosauria</taxon>
        <taxon>Dinosauria</taxon>
        <taxon>Saurischia</taxon>
        <taxon>Theropoda</taxon>
        <taxon>Coelurosauria</taxon>
        <taxon>Aves</taxon>
        <taxon>Neognathae</taxon>
        <taxon>Galloanserae</taxon>
        <taxon>Galliformes</taxon>
        <taxon>Phasianidae</taxon>
        <taxon>Phasianinae</taxon>
        <taxon>Phasianus</taxon>
    </lineage>
</organism>
<dbReference type="FunFam" id="3.40.50.300:FF:000479">
    <property type="entry name" value="Multidrug resistance protein 1A"/>
    <property type="match status" value="2"/>
</dbReference>
<keyword evidence="12" id="KW-0067">ATP-binding</keyword>
<dbReference type="SUPFAM" id="SSF90123">
    <property type="entry name" value="ABC transporter transmembrane region"/>
    <property type="match status" value="2"/>
</dbReference>
<evidence type="ECO:0000256" key="28">
    <source>
        <dbReference type="ARBA" id="ARBA00049709"/>
    </source>
</evidence>
<keyword evidence="9" id="KW-0677">Repeat</keyword>
<evidence type="ECO:0000256" key="3">
    <source>
        <dbReference type="ARBA" id="ARBA00004565"/>
    </source>
</evidence>
<keyword evidence="5" id="KW-0813">Transport</keyword>
<dbReference type="GO" id="GO:0005524">
    <property type="term" value="F:ATP binding"/>
    <property type="evidence" value="ECO:0007669"/>
    <property type="project" value="UniProtKB-KW"/>
</dbReference>
<dbReference type="PROSITE" id="PS50893">
    <property type="entry name" value="ABC_TRANSPORTER_2"/>
    <property type="match status" value="2"/>
</dbReference>
<protein>
    <recommendedName>
        <fullName evidence="18">Bile salt export pump</fullName>
    </recommendedName>
</protein>
<evidence type="ECO:0000256" key="24">
    <source>
        <dbReference type="ARBA" id="ARBA00049216"/>
    </source>
</evidence>
<comment type="catalytic activity">
    <reaction evidence="20">
        <text>glycocholate(in) + ATP + H2O = glycocholate(out) + ADP + phosphate + H(+)</text>
        <dbReference type="Rhea" id="RHEA:50056"/>
        <dbReference type="ChEBI" id="CHEBI:15377"/>
        <dbReference type="ChEBI" id="CHEBI:15378"/>
        <dbReference type="ChEBI" id="CHEBI:29746"/>
        <dbReference type="ChEBI" id="CHEBI:30616"/>
        <dbReference type="ChEBI" id="CHEBI:43474"/>
        <dbReference type="ChEBI" id="CHEBI:456216"/>
    </reaction>
    <physiologicalReaction direction="left-to-right" evidence="20">
        <dbReference type="Rhea" id="RHEA:50057"/>
    </physiologicalReaction>
</comment>
<sequence>MLAIVDIPRGRTVVLLSALWLLKDESQVFPSLGTSLLVCKTVIVCFLFFFFFFLERPFFRFSSPMEILMMVVGSFCAILHGAAQPGMLLVFGAMADTFIEYDIEMQELKDPNKTCVNNTIVWINEMTTFAGYYGGIGCAVLLLGYFQICFWVMAAARQIQKIRKAYFRNIMRMDIGWFDCTSVGELNTRISDDVNKINEAIADQVAIFIQRLTTFVCGFLLGFVSGWKLTLVIIAVSPLIGVGAAAVAKLTGRELKAYAKAGAVADEVLSSIRTVAAFGGEKKEVERYDKNLVYAQHWGIRKGIIMGVFSGYMWFVIFLCYALAFWYGSKLVLEDDEYSPGTLLQVFFGVLVGALNLGQASPCLEAFATGRGAATNIFETIDRKPTIDCMSEEGYKLDKVRGEIEFHNVTFHYPSRPDVKILDNLSMVIKTGETTAFVGASGAGKSTIIQLIQRFYDPTDGMVSITLDGHDIRSLNIQWLRSQIGVVEQEPVLFATTIAENIRYGRDDATMEDIIRAAKQANAYKFIMDLPQQFDTHVGEGGSQMSGGQKQRIAIARALVRNPKILLLDMATSALDNESEAIVQEALQKAHLGRTAISIAHRLSAVKAADVIIGFEHGRAVERGTHEELLKRKGVYFMLVTLQSKGETALSRAATECKNPHCNLAQNSFSGSALCRQESAEEEEDVKPVPFARILKYNASEWPYMVIGSLGAAVNGALSPLYALLFSQILGTFSILDEEEQKVQINGVCLLFVLVGVISFFTQFLQGYNFAKSGELLTRRLRKIGFQAMLGQDIGWFDDRRNSPGALTTRLATDASQVQGATGSQIGMIVNSFTNIGVAIIIAFYFSWKLSLVIMCFLPFLALSGAVQAKMLTGFAAQDKKALEATGQISSEALSNIRTVAGIGKEKKFIDAFEKNLDMPYRAAIKKANVYGICFGFAQSIVFIANSVSYRYGGFLARHRLLSRGAGLVISAIVTSGTALGRASSYTPNYAKAKTSAARLFQLIDRLPKISVYSKKGEKWDDFKGSIEFLNCKFTYPSRPDIQVLKGLSVAVKPGQTLAFVGSSGCGKSTSVQLLERFYDPEKGSVLIDGHDTKKVNVQFLRSKIGVVSQEPVLFDCSIADNIKYGSNTKDTTMEKVIEAAKKAQLHDFVMSLPEKYETNVGAQGSQLSRGQKQRIAIARAIIRDPKILLLDEATSALDTESEKTVQAALDKAREGRTCIVIAHRLSTIENADIIAVMSQGIIIERGTHDELMAMEGAYYKLVTTGAPIS</sequence>
<evidence type="ECO:0000256" key="14">
    <source>
        <dbReference type="ARBA" id="ARBA00022967"/>
    </source>
</evidence>
<dbReference type="Proteomes" id="UP000472261">
    <property type="component" value="Unplaced"/>
</dbReference>
<feature type="transmembrane region" description="Helical" evidence="29">
    <location>
        <begin position="826"/>
        <end position="846"/>
    </location>
</feature>
<feature type="transmembrane region" description="Helical" evidence="29">
    <location>
        <begin position="745"/>
        <end position="765"/>
    </location>
</feature>
<feature type="transmembrane region" description="Helical" evidence="29">
    <location>
        <begin position="338"/>
        <end position="357"/>
    </location>
</feature>
<comment type="catalytic activity">
    <reaction evidence="25">
        <text>tauroursodeoxycholate(in) + ATP + H2O = tauroursodeoxycholate(out) + ADP + phosphate + H(+)</text>
        <dbReference type="Rhea" id="RHEA:50072"/>
        <dbReference type="ChEBI" id="CHEBI:15377"/>
        <dbReference type="ChEBI" id="CHEBI:15378"/>
        <dbReference type="ChEBI" id="CHEBI:30616"/>
        <dbReference type="ChEBI" id="CHEBI:43474"/>
        <dbReference type="ChEBI" id="CHEBI:132028"/>
        <dbReference type="ChEBI" id="CHEBI:456216"/>
    </reaction>
    <physiologicalReaction direction="left-to-right" evidence="25">
        <dbReference type="Rhea" id="RHEA:50073"/>
    </physiologicalReaction>
</comment>
<comment type="catalytic activity">
    <reaction evidence="22">
        <text>glycoursodeoxycholate(in) + ATP + H2O = glycoursodeoxycholate(out) + ADP + phosphate + H(+)</text>
        <dbReference type="Rhea" id="RHEA:50068"/>
        <dbReference type="ChEBI" id="CHEBI:15377"/>
        <dbReference type="ChEBI" id="CHEBI:15378"/>
        <dbReference type="ChEBI" id="CHEBI:30616"/>
        <dbReference type="ChEBI" id="CHEBI:43474"/>
        <dbReference type="ChEBI" id="CHEBI:132030"/>
        <dbReference type="ChEBI" id="CHEBI:456216"/>
    </reaction>
    <physiologicalReaction direction="left-to-right" evidence="22">
        <dbReference type="Rhea" id="RHEA:50069"/>
    </physiologicalReaction>
</comment>
<dbReference type="OMA" id="GFGQEEQ"/>
<evidence type="ECO:0000256" key="21">
    <source>
        <dbReference type="ARBA" id="ARBA00047914"/>
    </source>
</evidence>
<dbReference type="PANTHER" id="PTHR43394">
    <property type="entry name" value="ATP-DEPENDENT PERMEASE MDL1, MITOCHONDRIAL"/>
    <property type="match status" value="1"/>
</dbReference>
<comment type="function">
    <text evidence="27">Catalyzes the transport of the major hydrophobic bile salts, such as taurine and glycine-conjugated cholic acid across the canalicular membrane of hepatocytes in an ATP-dependent manner, therefore participates in hepatic bile acid homeostasis and consequently to lipid homeostasis through regulation of biliary lipid secretion in a bile salts dependent manner. Transports taurine-conjugated bile salts more rapidly than glycine-conjugated bile salts. Also transports non-bile acid compounds, such as pravastatin and fexofenadine in an ATP-dependent manner and may be involved in their biliary excretion.</text>
</comment>
<dbReference type="Gene3D" id="1.20.1560.10">
    <property type="entry name" value="ABC transporter type 1, transmembrane domain"/>
    <property type="match status" value="2"/>
</dbReference>
<keyword evidence="33" id="KW-1185">Reference proteome</keyword>